<protein>
    <submittedName>
        <fullName evidence="2">Uncharacterized protein</fullName>
    </submittedName>
</protein>
<comment type="caution">
    <text evidence="2">The sequence shown here is derived from an EMBL/GenBank/DDBJ whole genome shotgun (WGS) entry which is preliminary data.</text>
</comment>
<dbReference type="RefSeq" id="WP_381264728.1">
    <property type="nucleotide sequence ID" value="NZ_JBHTBI010000119.1"/>
</dbReference>
<reference evidence="3" key="1">
    <citation type="journal article" date="2019" name="Int. J. Syst. Evol. Microbiol.">
        <title>The Global Catalogue of Microorganisms (GCM) 10K type strain sequencing project: providing services to taxonomists for standard genome sequencing and annotation.</title>
        <authorList>
            <consortium name="The Broad Institute Genomics Platform"/>
            <consortium name="The Broad Institute Genome Sequencing Center for Infectious Disease"/>
            <person name="Wu L."/>
            <person name="Ma J."/>
        </authorList>
    </citation>
    <scope>NUCLEOTIDE SEQUENCE [LARGE SCALE GENOMIC DNA]</scope>
    <source>
        <strain evidence="3">CGMCC 4.7198</strain>
    </source>
</reference>
<accession>A0ABW2VSF8</accession>
<evidence type="ECO:0000313" key="3">
    <source>
        <dbReference type="Proteomes" id="UP001596957"/>
    </source>
</evidence>
<feature type="region of interest" description="Disordered" evidence="1">
    <location>
        <begin position="78"/>
        <end position="110"/>
    </location>
</feature>
<keyword evidence="3" id="KW-1185">Reference proteome</keyword>
<proteinExistence type="predicted"/>
<evidence type="ECO:0000313" key="2">
    <source>
        <dbReference type="EMBL" id="MFD0287496.1"/>
    </source>
</evidence>
<dbReference type="Proteomes" id="UP001596957">
    <property type="component" value="Unassembled WGS sequence"/>
</dbReference>
<gene>
    <name evidence="2" type="ORF">ACFQZP_38765</name>
</gene>
<organism evidence="2 3">
    <name type="scientific">Streptomyces lutosisoli</name>
    <dbReference type="NCBI Taxonomy" id="2665721"/>
    <lineage>
        <taxon>Bacteria</taxon>
        <taxon>Bacillati</taxon>
        <taxon>Actinomycetota</taxon>
        <taxon>Actinomycetes</taxon>
        <taxon>Kitasatosporales</taxon>
        <taxon>Streptomycetaceae</taxon>
        <taxon>Streptomyces</taxon>
    </lineage>
</organism>
<dbReference type="EMBL" id="JBHTEC010000001">
    <property type="protein sequence ID" value="MFD0287496.1"/>
    <property type="molecule type" value="Genomic_DNA"/>
</dbReference>
<name>A0ABW2VSF8_9ACTN</name>
<evidence type="ECO:0000256" key="1">
    <source>
        <dbReference type="SAM" id="MobiDB-lite"/>
    </source>
</evidence>
<sequence length="139" mass="15531">MIEPFKPVIDAWLRADITLKGTVIHERLVDQYGFTNNYQRVKLYLQQARPRVMEELGISRDELAGLHRRLEVIPGAQAQVDGGTRQTFSPPRGSRRCTPSTSGWGCPRVRGEQLSGQLPDVFADMSPCGADRRQGLQPG</sequence>